<dbReference type="InterPro" id="IPR027640">
    <property type="entry name" value="Kinesin-like_fam"/>
</dbReference>
<evidence type="ECO:0000313" key="11">
    <source>
        <dbReference type="EMBL" id="KIK08244.1"/>
    </source>
</evidence>
<dbReference type="PANTHER" id="PTHR47969">
    <property type="entry name" value="CHROMOSOME-ASSOCIATED KINESIN KIF4A-RELATED"/>
    <property type="match status" value="1"/>
</dbReference>
<organism evidence="11 12">
    <name type="scientific">Laccaria amethystina LaAM-08-1</name>
    <dbReference type="NCBI Taxonomy" id="1095629"/>
    <lineage>
        <taxon>Eukaryota</taxon>
        <taxon>Fungi</taxon>
        <taxon>Dikarya</taxon>
        <taxon>Basidiomycota</taxon>
        <taxon>Agaricomycotina</taxon>
        <taxon>Agaricomycetes</taxon>
        <taxon>Agaricomycetidae</taxon>
        <taxon>Agaricales</taxon>
        <taxon>Agaricineae</taxon>
        <taxon>Hydnangiaceae</taxon>
        <taxon>Laccaria</taxon>
    </lineage>
</organism>
<dbReference type="InterPro" id="IPR036961">
    <property type="entry name" value="Kinesin_motor_dom_sf"/>
</dbReference>
<feature type="region of interest" description="Disordered" evidence="8">
    <location>
        <begin position="256"/>
        <end position="317"/>
    </location>
</feature>
<feature type="compositionally biased region" description="Polar residues" evidence="8">
    <location>
        <begin position="48"/>
        <end position="57"/>
    </location>
</feature>
<dbReference type="HOGENOM" id="CLU_001982_0_0_1"/>
<feature type="compositionally biased region" description="Low complexity" evidence="8">
    <location>
        <begin position="35"/>
        <end position="47"/>
    </location>
</feature>
<dbReference type="GO" id="GO:0003777">
    <property type="term" value="F:microtubule motor activity"/>
    <property type="evidence" value="ECO:0007669"/>
    <property type="project" value="InterPro"/>
</dbReference>
<name>A0A0C9Y2X2_9AGAR</name>
<feature type="compositionally biased region" description="Pro residues" evidence="8">
    <location>
        <begin position="262"/>
        <end position="275"/>
    </location>
</feature>
<feature type="coiled-coil region" evidence="7">
    <location>
        <begin position="509"/>
        <end position="543"/>
    </location>
</feature>
<dbReference type="Pfam" id="PF00225">
    <property type="entry name" value="Kinesin"/>
    <property type="match status" value="2"/>
</dbReference>
<keyword evidence="2" id="KW-0963">Cytoplasm</keyword>
<dbReference type="GO" id="GO:0005737">
    <property type="term" value="C:cytoplasm"/>
    <property type="evidence" value="ECO:0007669"/>
    <property type="project" value="UniProtKB-SubCell"/>
</dbReference>
<keyword evidence="9" id="KW-0732">Signal</keyword>
<feature type="compositionally biased region" description="Pro residues" evidence="8">
    <location>
        <begin position="1798"/>
        <end position="1814"/>
    </location>
</feature>
<dbReference type="GO" id="GO:0007018">
    <property type="term" value="P:microtubule-based movement"/>
    <property type="evidence" value="ECO:0007669"/>
    <property type="project" value="InterPro"/>
</dbReference>
<sequence>MFLLLTFYIALRIRPPTTQDSTSIPTRFQRSVIQTTSSTSVSIETPSNASGSTSSPVVPTALPGSAAKKQVFTFDQVHPPPTTQYALFESTAKPLVSRFTEGFNCTILAYGQTSSGKTFTMTGIDLDADPSDPNNGMGIIPRAVSNIFSRAKQLKEERGGAWNYTIKGSFIEVYNEDLIDLLGSDDTTEIKREVQIREDKEGHIIWGGLREVNVRNAGEVMTLLRKGTSIRRTNETDMNAQSSRSHAIFSLTLTQKKYTGSGPPPRSPSPLPPAGRSPSRLTRPGSMYVGGPSAAAGRVASPTLGRPSTPSFASALSRGGLRPASALGHAGERSGSVDDGPGEWVTIVSKFHFVDLAGSERLKRTAAAGERIKEGISINSGLLALGNVISALGDPSRAKSHTATHVPYRDSKLTRLLQDSLGGNAHTLMIACVSPAEWNAGETINTLKYANRARNIKNRAVVNEKEDGWDDTEWLQGTIIRLRKEVKALKEGGTLHASNSQPEVVEGAGKKVRAQLTELQNNYEDLREKFVERTEELTRLRRELGEKHRSSIAGSGTGTAKYEEIVGPVIEEYEKTIAAMEAELILNRAALRHTNEMVEEKDEELGAIAERHAATELYVEELRSRVAKLTEREASTEAYVRDLEEKMKVYDETTVTSSESMSDLKREIIRFKDAEAHSGKYIADLEARLAKSDESILGLQQSVERLEQECERRCGEVETLQSRLELFRQDGENWRTHLEDRERKVKALEEKMLDWERKRQDASEARVRLGGVVGEVISARRSLEVDLASSISVSPATPLDETPPPLPATNSEEALEVQLLSLQQTHTATLADLSSVTTKYRDALREISDLAAQIQEAKLNYIIAESIPDSPALDKPNDIRRRVATSRVRDITEPQLNNSGRRLFFRQAASVDSLHARSLSQSQSLSQELSSVHSRKTSFSSHGTGSSHSPSNSHSYFPSSTSQFLASRPNLSISLPSVSPTAHSNERSVSSLEKEIMRLQDVLKEREAEISLLEGSLKERQEQDLAQGGIPSEQPVSSMVNGNALALDATLSPKTMNQFDNIRKSIIIENDNGAAPREGSSVYSEDDSLERLNELMLSMAQKESQHRQVVEDLHTQLTHTRRQLDDLTTLSRDQAVNMSMELESLRGKYHDDLILLEEGRKREASLLESLEQAKATHALEIERLRSEHEHAMIEKGADIDKLVSRLKGEHGTSVSILRAELETASTELEKALRNHEASFGVLKSEHDKELQRQMQDAETILTRTRDEHQKELTKVLAEHAAVLRQKDEEASLSLQTTEEEYYNALTKLRGDHAEALKSLTAETTATIERLREEHAGELRILEIARQGSISESESSRNLALRDLQEEHAAAILRKDNSFAEEMDNVKAGHLRELKAQEDDHALQFDRLKLEHETTMAKFKSEWRLEVERLNAALVEEQNEAASAALKYQRDADAAIRTVQEQQALVLGEFERGHQEEVAALRKSHKAALQEAIAKADALLSEQTRAQVEGIASVKDQRQAEISRLESTLSTVHAEYHQRLENMQSENSRSLAEVQSNHNAVLEEHRESLKKMQAENTQLRAEERSQQAFVLEEHRQALDTMRSESNRLLTEEQNRRFAALEDLKNKHSEECRTLQEQYDLIVQELDAHKVAAEELALLREQTRETQDREIGIKGDIISTMEQQLTAVGNERDDLEAEVARLRADLNKTRGEQSKLIQEASKRESLLLELERHRSVLAELQETLQKVKDEKDTLQTEKNRSDSHIRDLQAQIARSASPPNGARSPDRAIGYPRGSLPAIKLPPPTPPPSVPPPPAPRSATSQHINGDSNLSTSSQASSAFTSSSSSRESQPESPSTSVGHVTPVGANGFGSIDHKVSLKMEQQAKQIDEQEAMIKTLNKQLTHCESDLQTHMDLVTTLETSLGDSEKNLRKARMQATELARERDTLNSKVESLRNELTEAKREVVTVRRSVVEEKQSLEQRLDEERKAKERARQQLDSRMEELQKRKSKFACL</sequence>
<feature type="compositionally biased region" description="Polar residues" evidence="8">
    <location>
        <begin position="1816"/>
        <end position="1828"/>
    </location>
</feature>
<evidence type="ECO:0000256" key="3">
    <source>
        <dbReference type="ARBA" id="ARBA00022741"/>
    </source>
</evidence>
<feature type="coiled-coil region" evidence="7">
    <location>
        <begin position="1676"/>
        <end position="1758"/>
    </location>
</feature>
<keyword evidence="6" id="KW-0505">Motor protein</keyword>
<dbReference type="PROSITE" id="PS50067">
    <property type="entry name" value="KINESIN_MOTOR_2"/>
    <property type="match status" value="1"/>
</dbReference>
<accession>A0A0C9Y2X2</accession>
<dbReference type="Gene3D" id="1.20.5.50">
    <property type="match status" value="1"/>
</dbReference>
<feature type="region of interest" description="Disordered" evidence="8">
    <location>
        <begin position="925"/>
        <end position="961"/>
    </location>
</feature>
<dbReference type="OrthoDB" id="3176171at2759"/>
<feature type="region of interest" description="Disordered" evidence="8">
    <location>
        <begin position="1981"/>
        <end position="2000"/>
    </location>
</feature>
<evidence type="ECO:0000256" key="2">
    <source>
        <dbReference type="ARBA" id="ARBA00022490"/>
    </source>
</evidence>
<evidence type="ECO:0000256" key="1">
    <source>
        <dbReference type="ARBA" id="ARBA00004496"/>
    </source>
</evidence>
<feature type="domain" description="Kinesin motor" evidence="10">
    <location>
        <begin position="6"/>
        <end position="456"/>
    </location>
</feature>
<dbReference type="SMART" id="SM00129">
    <property type="entry name" value="KISc"/>
    <property type="match status" value="1"/>
</dbReference>
<feature type="coiled-coil region" evidence="7">
    <location>
        <begin position="1214"/>
        <end position="1267"/>
    </location>
</feature>
<keyword evidence="3 6" id="KW-0547">Nucleotide-binding</keyword>
<dbReference type="GO" id="GO:0007052">
    <property type="term" value="P:mitotic spindle organization"/>
    <property type="evidence" value="ECO:0007669"/>
    <property type="project" value="TreeGrafter"/>
</dbReference>
<feature type="compositionally biased region" description="Low complexity" evidence="8">
    <location>
        <begin position="1829"/>
        <end position="1855"/>
    </location>
</feature>
<keyword evidence="12" id="KW-1185">Reference proteome</keyword>
<proteinExistence type="inferred from homology"/>
<dbReference type="GO" id="GO:0005524">
    <property type="term" value="F:ATP binding"/>
    <property type="evidence" value="ECO:0007669"/>
    <property type="project" value="UniProtKB-UniRule"/>
</dbReference>
<evidence type="ECO:0000256" key="7">
    <source>
        <dbReference type="SAM" id="Coils"/>
    </source>
</evidence>
<feature type="coiled-coil region" evidence="7">
    <location>
        <begin position="1390"/>
        <end position="1446"/>
    </location>
</feature>
<feature type="coiled-coil region" evidence="7">
    <location>
        <begin position="989"/>
        <end position="1023"/>
    </location>
</feature>
<evidence type="ECO:0000313" key="12">
    <source>
        <dbReference type="Proteomes" id="UP000054477"/>
    </source>
</evidence>
<dbReference type="PANTHER" id="PTHR47969:SF15">
    <property type="entry name" value="CHROMOSOME-ASSOCIATED KINESIN KIF4A-RELATED"/>
    <property type="match status" value="1"/>
</dbReference>
<dbReference type="SUPFAM" id="SSF52540">
    <property type="entry name" value="P-loop containing nucleoside triphosphate hydrolases"/>
    <property type="match status" value="1"/>
</dbReference>
<reference evidence="11 12" key="1">
    <citation type="submission" date="2014-04" db="EMBL/GenBank/DDBJ databases">
        <authorList>
            <consortium name="DOE Joint Genome Institute"/>
            <person name="Kuo A."/>
            <person name="Kohler A."/>
            <person name="Nagy L.G."/>
            <person name="Floudas D."/>
            <person name="Copeland A."/>
            <person name="Barry K.W."/>
            <person name="Cichocki N."/>
            <person name="Veneault-Fourrey C."/>
            <person name="LaButti K."/>
            <person name="Lindquist E.A."/>
            <person name="Lipzen A."/>
            <person name="Lundell T."/>
            <person name="Morin E."/>
            <person name="Murat C."/>
            <person name="Sun H."/>
            <person name="Tunlid A."/>
            <person name="Henrissat B."/>
            <person name="Grigoriev I.V."/>
            <person name="Hibbett D.S."/>
            <person name="Martin F."/>
            <person name="Nordberg H.P."/>
            <person name="Cantor M.N."/>
            <person name="Hua S.X."/>
        </authorList>
    </citation>
    <scope>NUCLEOTIDE SEQUENCE [LARGE SCALE GENOMIC DNA]</scope>
    <source>
        <strain evidence="11 12">LaAM-08-1</strain>
    </source>
</reference>
<dbReference type="InterPro" id="IPR027417">
    <property type="entry name" value="P-loop_NTPase"/>
</dbReference>
<evidence type="ECO:0000256" key="6">
    <source>
        <dbReference type="PROSITE-ProRule" id="PRU00283"/>
    </source>
</evidence>
<protein>
    <recommendedName>
        <fullName evidence="10">Kinesin motor domain-containing protein</fullName>
    </recommendedName>
</protein>
<dbReference type="Gene3D" id="3.40.850.10">
    <property type="entry name" value="Kinesin motor domain"/>
    <property type="match status" value="1"/>
</dbReference>
<dbReference type="InterPro" id="IPR019821">
    <property type="entry name" value="Kinesin_motor_CS"/>
</dbReference>
<feature type="region of interest" description="Disordered" evidence="8">
    <location>
        <begin position="35"/>
        <end position="60"/>
    </location>
</feature>
<comment type="similarity">
    <text evidence="6">Belongs to the TRAFAC class myosin-kinesin ATPase superfamily. Kinesin family.</text>
</comment>
<evidence type="ECO:0000256" key="4">
    <source>
        <dbReference type="ARBA" id="ARBA00022840"/>
    </source>
</evidence>
<dbReference type="PROSITE" id="PS00411">
    <property type="entry name" value="KINESIN_MOTOR_1"/>
    <property type="match status" value="1"/>
</dbReference>
<dbReference type="GO" id="GO:0051231">
    <property type="term" value="P:spindle elongation"/>
    <property type="evidence" value="ECO:0007669"/>
    <property type="project" value="TreeGrafter"/>
</dbReference>
<feature type="binding site" evidence="6">
    <location>
        <begin position="111"/>
        <end position="118"/>
    </location>
    <ligand>
        <name>ATP</name>
        <dbReference type="ChEBI" id="CHEBI:30616"/>
    </ligand>
</feature>
<dbReference type="EMBL" id="KN838543">
    <property type="protein sequence ID" value="KIK08244.1"/>
    <property type="molecule type" value="Genomic_DNA"/>
</dbReference>
<dbReference type="InterPro" id="IPR001752">
    <property type="entry name" value="Kinesin_motor_dom"/>
</dbReference>
<evidence type="ECO:0000256" key="8">
    <source>
        <dbReference type="SAM" id="MobiDB-lite"/>
    </source>
</evidence>
<feature type="coiled-coil region" evidence="7">
    <location>
        <begin position="1554"/>
        <end position="1643"/>
    </location>
</feature>
<dbReference type="PRINTS" id="PR00380">
    <property type="entry name" value="KINESINHEAVY"/>
</dbReference>
<comment type="subcellular location">
    <subcellularLocation>
        <location evidence="1">Cytoplasm</location>
    </subcellularLocation>
</comment>
<feature type="region of interest" description="Disordered" evidence="8">
    <location>
        <begin position="1770"/>
        <end position="1867"/>
    </location>
</feature>
<keyword evidence="5 7" id="KW-0175">Coiled coil</keyword>
<gene>
    <name evidence="11" type="ORF">K443DRAFT_589305</name>
</gene>
<keyword evidence="4 6" id="KW-0067">ATP-binding</keyword>
<dbReference type="GO" id="GO:0005875">
    <property type="term" value="C:microtubule associated complex"/>
    <property type="evidence" value="ECO:0007669"/>
    <property type="project" value="TreeGrafter"/>
</dbReference>
<reference evidence="12" key="2">
    <citation type="submission" date="2015-01" db="EMBL/GenBank/DDBJ databases">
        <title>Evolutionary Origins and Diversification of the Mycorrhizal Mutualists.</title>
        <authorList>
            <consortium name="DOE Joint Genome Institute"/>
            <consortium name="Mycorrhizal Genomics Consortium"/>
            <person name="Kohler A."/>
            <person name="Kuo A."/>
            <person name="Nagy L.G."/>
            <person name="Floudas D."/>
            <person name="Copeland A."/>
            <person name="Barry K.W."/>
            <person name="Cichocki N."/>
            <person name="Veneault-Fourrey C."/>
            <person name="LaButti K."/>
            <person name="Lindquist E.A."/>
            <person name="Lipzen A."/>
            <person name="Lundell T."/>
            <person name="Morin E."/>
            <person name="Murat C."/>
            <person name="Riley R."/>
            <person name="Ohm R."/>
            <person name="Sun H."/>
            <person name="Tunlid A."/>
            <person name="Henrissat B."/>
            <person name="Grigoriev I.V."/>
            <person name="Hibbett D.S."/>
            <person name="Martin F."/>
        </authorList>
    </citation>
    <scope>NUCLEOTIDE SEQUENCE [LARGE SCALE GENOMIC DNA]</scope>
    <source>
        <strain evidence="12">LaAM-08-1</strain>
    </source>
</reference>
<evidence type="ECO:0000259" key="10">
    <source>
        <dbReference type="PROSITE" id="PS50067"/>
    </source>
</evidence>
<feature type="chain" id="PRO_5002217232" description="Kinesin motor domain-containing protein" evidence="9">
    <location>
        <begin position="20"/>
        <end position="2011"/>
    </location>
</feature>
<feature type="coiled-coil region" evidence="7">
    <location>
        <begin position="689"/>
        <end position="765"/>
    </location>
</feature>
<dbReference type="Proteomes" id="UP000054477">
    <property type="component" value="Unassembled WGS sequence"/>
</dbReference>
<feature type="signal peptide" evidence="9">
    <location>
        <begin position="1"/>
        <end position="19"/>
    </location>
</feature>
<dbReference type="STRING" id="1095629.A0A0C9Y2X2"/>
<evidence type="ECO:0000256" key="9">
    <source>
        <dbReference type="SAM" id="SignalP"/>
    </source>
</evidence>
<evidence type="ECO:0000256" key="5">
    <source>
        <dbReference type="ARBA" id="ARBA00023054"/>
    </source>
</evidence>
<dbReference type="GO" id="GO:0008017">
    <property type="term" value="F:microtubule binding"/>
    <property type="evidence" value="ECO:0007669"/>
    <property type="project" value="InterPro"/>
</dbReference>